<name>A0A4U5MGS7_STECR</name>
<comment type="caution">
    <text evidence="1">The sequence shown here is derived from an EMBL/GenBank/DDBJ whole genome shotgun (WGS) entry which is preliminary data.</text>
</comment>
<reference evidence="1 2" key="1">
    <citation type="journal article" date="2015" name="Genome Biol.">
        <title>Comparative genomics of Steinernema reveals deeply conserved gene regulatory networks.</title>
        <authorList>
            <person name="Dillman A.R."/>
            <person name="Macchietto M."/>
            <person name="Porter C.F."/>
            <person name="Rogers A."/>
            <person name="Williams B."/>
            <person name="Antoshechkin I."/>
            <person name="Lee M.M."/>
            <person name="Goodwin Z."/>
            <person name="Lu X."/>
            <person name="Lewis E.E."/>
            <person name="Goodrich-Blair H."/>
            <person name="Stock S.P."/>
            <person name="Adams B.J."/>
            <person name="Sternberg P.W."/>
            <person name="Mortazavi A."/>
        </authorList>
    </citation>
    <scope>NUCLEOTIDE SEQUENCE [LARGE SCALE GENOMIC DNA]</scope>
    <source>
        <strain evidence="1 2">ALL</strain>
    </source>
</reference>
<dbReference type="EMBL" id="AZBU02000008">
    <property type="protein sequence ID" value="TKR68469.1"/>
    <property type="molecule type" value="Genomic_DNA"/>
</dbReference>
<keyword evidence="2" id="KW-1185">Reference proteome</keyword>
<protein>
    <submittedName>
        <fullName evidence="1">Uncharacterized protein</fullName>
    </submittedName>
</protein>
<proteinExistence type="predicted"/>
<gene>
    <name evidence="1" type="ORF">L596_024450</name>
</gene>
<evidence type="ECO:0000313" key="2">
    <source>
        <dbReference type="Proteomes" id="UP000298663"/>
    </source>
</evidence>
<reference evidence="1 2" key="2">
    <citation type="journal article" date="2019" name="G3 (Bethesda)">
        <title>Hybrid Assembly of the Genome of the Entomopathogenic Nematode Steinernema carpocapsae Identifies the X-Chromosome.</title>
        <authorList>
            <person name="Serra L."/>
            <person name="Macchietto M."/>
            <person name="Macias-Munoz A."/>
            <person name="McGill C.J."/>
            <person name="Rodriguez I.M."/>
            <person name="Rodriguez B."/>
            <person name="Murad R."/>
            <person name="Mortazavi A."/>
        </authorList>
    </citation>
    <scope>NUCLEOTIDE SEQUENCE [LARGE SCALE GENOMIC DNA]</scope>
    <source>
        <strain evidence="1 2">ALL</strain>
    </source>
</reference>
<accession>A0A4U5MGS7</accession>
<dbReference type="Proteomes" id="UP000298663">
    <property type="component" value="Unassembled WGS sequence"/>
</dbReference>
<dbReference type="AlphaFoldDB" id="A0A4U5MGS7"/>
<sequence>MASSTCCKLFFNKFVYKIIRENVFCQFRFLHFKQPICKVATSIRLVSSVCTASIFHLSKQQNVTERQTVFCVSGVSVASSLASFIG</sequence>
<organism evidence="1 2">
    <name type="scientific">Steinernema carpocapsae</name>
    <name type="common">Entomopathogenic nematode</name>
    <dbReference type="NCBI Taxonomy" id="34508"/>
    <lineage>
        <taxon>Eukaryota</taxon>
        <taxon>Metazoa</taxon>
        <taxon>Ecdysozoa</taxon>
        <taxon>Nematoda</taxon>
        <taxon>Chromadorea</taxon>
        <taxon>Rhabditida</taxon>
        <taxon>Tylenchina</taxon>
        <taxon>Panagrolaimomorpha</taxon>
        <taxon>Strongyloidoidea</taxon>
        <taxon>Steinernematidae</taxon>
        <taxon>Steinernema</taxon>
    </lineage>
</organism>
<evidence type="ECO:0000313" key="1">
    <source>
        <dbReference type="EMBL" id="TKR68469.1"/>
    </source>
</evidence>